<dbReference type="PROSITE" id="PS51012">
    <property type="entry name" value="ABC_TM2"/>
    <property type="match status" value="1"/>
</dbReference>
<evidence type="ECO:0000256" key="4">
    <source>
        <dbReference type="ARBA" id="ARBA00022475"/>
    </source>
</evidence>
<dbReference type="Pfam" id="PF12698">
    <property type="entry name" value="ABC2_membrane_3"/>
    <property type="match status" value="1"/>
</dbReference>
<keyword evidence="3" id="KW-0813">Transport</keyword>
<feature type="transmembrane region" description="Helical" evidence="8">
    <location>
        <begin position="21"/>
        <end position="40"/>
    </location>
</feature>
<protein>
    <submittedName>
        <fullName evidence="10">ABC transporter permease</fullName>
    </submittedName>
</protein>
<keyword evidence="6 8" id="KW-1133">Transmembrane helix</keyword>
<dbReference type="PANTHER" id="PTHR30294:SF29">
    <property type="entry name" value="MULTIDRUG ABC TRANSPORTER PERMEASE YBHS-RELATED"/>
    <property type="match status" value="1"/>
</dbReference>
<feature type="transmembrane region" description="Helical" evidence="8">
    <location>
        <begin position="250"/>
        <end position="273"/>
    </location>
</feature>
<feature type="domain" description="ABC transmembrane type-2" evidence="9">
    <location>
        <begin position="116"/>
        <end position="366"/>
    </location>
</feature>
<dbReference type="RefSeq" id="WP_110997322.1">
    <property type="nucleotide sequence ID" value="NZ_QKTW01000003.1"/>
</dbReference>
<name>A0A2W2B2I0_9BACT</name>
<feature type="transmembrane region" description="Helical" evidence="8">
    <location>
        <begin position="285"/>
        <end position="305"/>
    </location>
</feature>
<accession>A0A2W2B2I0</accession>
<sequence length="368" mass="41244">MRQLLAFIRKEFAHVFRDRKTLLMLFGLPVAQIILFGFALSNEIKNVKIVVVDNAKDIASQEITQKIAASQYFQLQKTFDDAHKIEQAFKEGKIKAAVVFPVNFYSELTHLNKAQIQIIADASDPNTATTVTNYLTSIIYDYQTQQAQNGQVPYQINAETTMLYNPQLKSAPNFVPGVMALVLMLVCVMMTSVAIVREKELGTMEVLLVSPFKPIMVIIAKAIPYLILSFVNVITILLLSVFLLDLPIKGNLLLLLGESMLFIMTSLSVGLLISTKTSSQQTAMMISLVGMMLPTILFSGFMFPIENLPKVFQWISNIIPAKWYYIIARSVMIKGLGFQSIWKETLVLIGMTVVLLGVSLKSFKKRLE</sequence>
<evidence type="ECO:0000256" key="5">
    <source>
        <dbReference type="ARBA" id="ARBA00022692"/>
    </source>
</evidence>
<dbReference type="InterPro" id="IPR051449">
    <property type="entry name" value="ABC-2_transporter_component"/>
</dbReference>
<dbReference type="GO" id="GO:0005886">
    <property type="term" value="C:plasma membrane"/>
    <property type="evidence" value="ECO:0007669"/>
    <property type="project" value="UniProtKB-SubCell"/>
</dbReference>
<dbReference type="Gene3D" id="3.40.1710.10">
    <property type="entry name" value="abc type-2 transporter like domain"/>
    <property type="match status" value="1"/>
</dbReference>
<evidence type="ECO:0000256" key="1">
    <source>
        <dbReference type="ARBA" id="ARBA00004651"/>
    </source>
</evidence>
<evidence type="ECO:0000256" key="7">
    <source>
        <dbReference type="ARBA" id="ARBA00023136"/>
    </source>
</evidence>
<keyword evidence="5 8" id="KW-0812">Transmembrane</keyword>
<feature type="transmembrane region" description="Helical" evidence="8">
    <location>
        <begin position="217"/>
        <end position="244"/>
    </location>
</feature>
<evidence type="ECO:0000259" key="9">
    <source>
        <dbReference type="PROSITE" id="PS51012"/>
    </source>
</evidence>
<keyword evidence="11" id="KW-1185">Reference proteome</keyword>
<proteinExistence type="inferred from homology"/>
<dbReference type="InterPro" id="IPR047817">
    <property type="entry name" value="ABC2_TM_bact-type"/>
</dbReference>
<dbReference type="InterPro" id="IPR013525">
    <property type="entry name" value="ABC2_TM"/>
</dbReference>
<evidence type="ECO:0000313" key="11">
    <source>
        <dbReference type="Proteomes" id="UP000248745"/>
    </source>
</evidence>
<keyword evidence="4" id="KW-1003">Cell membrane</keyword>
<evidence type="ECO:0000256" key="2">
    <source>
        <dbReference type="ARBA" id="ARBA00007783"/>
    </source>
</evidence>
<evidence type="ECO:0000256" key="3">
    <source>
        <dbReference type="ARBA" id="ARBA00022448"/>
    </source>
</evidence>
<dbReference type="GO" id="GO:0140359">
    <property type="term" value="F:ABC-type transporter activity"/>
    <property type="evidence" value="ECO:0007669"/>
    <property type="project" value="InterPro"/>
</dbReference>
<evidence type="ECO:0000313" key="10">
    <source>
        <dbReference type="EMBL" id="PZF74484.1"/>
    </source>
</evidence>
<dbReference type="EMBL" id="QKTW01000003">
    <property type="protein sequence ID" value="PZF74484.1"/>
    <property type="molecule type" value="Genomic_DNA"/>
</dbReference>
<comment type="subcellular location">
    <subcellularLocation>
        <location evidence="1">Cell membrane</location>
        <topology evidence="1">Multi-pass membrane protein</topology>
    </subcellularLocation>
</comment>
<dbReference type="AlphaFoldDB" id="A0A2W2B2I0"/>
<reference evidence="10 11" key="1">
    <citation type="submission" date="2018-06" db="EMBL/GenBank/DDBJ databases">
        <title>Mucibacter soli gen. nov., sp. nov., a new member of the family Chitinophagaceae producing mucin.</title>
        <authorList>
            <person name="Kim M.-K."/>
            <person name="Park S."/>
            <person name="Kim T.-S."/>
            <person name="Joung Y."/>
            <person name="Han J.-H."/>
            <person name="Kim S.B."/>
        </authorList>
    </citation>
    <scope>NUCLEOTIDE SEQUENCE [LARGE SCALE GENOMIC DNA]</scope>
    <source>
        <strain evidence="10 11">R1-15</strain>
    </source>
</reference>
<dbReference type="PANTHER" id="PTHR30294">
    <property type="entry name" value="MEMBRANE COMPONENT OF ABC TRANSPORTER YHHJ-RELATED"/>
    <property type="match status" value="1"/>
</dbReference>
<gene>
    <name evidence="10" type="ORF">DN068_02580</name>
</gene>
<evidence type="ECO:0000256" key="8">
    <source>
        <dbReference type="SAM" id="Phobius"/>
    </source>
</evidence>
<comment type="similarity">
    <text evidence="2">Belongs to the ABC-2 integral membrane protein family.</text>
</comment>
<feature type="transmembrane region" description="Helical" evidence="8">
    <location>
        <begin position="174"/>
        <end position="196"/>
    </location>
</feature>
<dbReference type="Proteomes" id="UP000248745">
    <property type="component" value="Unassembled WGS sequence"/>
</dbReference>
<comment type="caution">
    <text evidence="10">The sequence shown here is derived from an EMBL/GenBank/DDBJ whole genome shotgun (WGS) entry which is preliminary data.</text>
</comment>
<dbReference type="OrthoDB" id="9808686at2"/>
<evidence type="ECO:0000256" key="6">
    <source>
        <dbReference type="ARBA" id="ARBA00022989"/>
    </source>
</evidence>
<feature type="transmembrane region" description="Helical" evidence="8">
    <location>
        <begin position="340"/>
        <end position="360"/>
    </location>
</feature>
<keyword evidence="7 8" id="KW-0472">Membrane</keyword>
<organism evidence="10 11">
    <name type="scientific">Taibaiella soli</name>
    <dbReference type="NCBI Taxonomy" id="1649169"/>
    <lineage>
        <taxon>Bacteria</taxon>
        <taxon>Pseudomonadati</taxon>
        <taxon>Bacteroidota</taxon>
        <taxon>Chitinophagia</taxon>
        <taxon>Chitinophagales</taxon>
        <taxon>Chitinophagaceae</taxon>
        <taxon>Taibaiella</taxon>
    </lineage>
</organism>